<accession>A0AAV6HXA9</accession>
<dbReference type="AlphaFoldDB" id="A0AAV6HXA9"/>
<evidence type="ECO:0000313" key="4">
    <source>
        <dbReference type="Proteomes" id="UP000823749"/>
    </source>
</evidence>
<organism evidence="3 4">
    <name type="scientific">Rhododendron griersonianum</name>
    <dbReference type="NCBI Taxonomy" id="479676"/>
    <lineage>
        <taxon>Eukaryota</taxon>
        <taxon>Viridiplantae</taxon>
        <taxon>Streptophyta</taxon>
        <taxon>Embryophyta</taxon>
        <taxon>Tracheophyta</taxon>
        <taxon>Spermatophyta</taxon>
        <taxon>Magnoliopsida</taxon>
        <taxon>eudicotyledons</taxon>
        <taxon>Gunneridae</taxon>
        <taxon>Pentapetalae</taxon>
        <taxon>asterids</taxon>
        <taxon>Ericales</taxon>
        <taxon>Ericaceae</taxon>
        <taxon>Ericoideae</taxon>
        <taxon>Rhodoreae</taxon>
        <taxon>Rhododendron</taxon>
    </lineage>
</organism>
<feature type="region of interest" description="Disordered" evidence="1">
    <location>
        <begin position="449"/>
        <end position="492"/>
    </location>
</feature>
<dbReference type="EMBL" id="JACTNZ010000012">
    <property type="protein sequence ID" value="KAG5521067.1"/>
    <property type="molecule type" value="Genomic_DNA"/>
</dbReference>
<evidence type="ECO:0000259" key="2">
    <source>
        <dbReference type="Pfam" id="PF03101"/>
    </source>
</evidence>
<comment type="caution">
    <text evidence="3">The sequence shown here is derived from an EMBL/GenBank/DDBJ whole genome shotgun (WGS) entry which is preliminary data.</text>
</comment>
<dbReference type="Proteomes" id="UP000823749">
    <property type="component" value="Chromosome 12"/>
</dbReference>
<feature type="compositionally biased region" description="Polar residues" evidence="1">
    <location>
        <begin position="472"/>
        <end position="492"/>
    </location>
</feature>
<dbReference type="PANTHER" id="PTHR46328">
    <property type="entry name" value="FAR-RED IMPAIRED RESPONSIVE (FAR1) FAMILY PROTEIN-RELATED"/>
    <property type="match status" value="1"/>
</dbReference>
<proteinExistence type="predicted"/>
<feature type="domain" description="FAR1" evidence="2">
    <location>
        <begin position="234"/>
        <end position="323"/>
    </location>
</feature>
<feature type="compositionally biased region" description="Basic residues" evidence="1">
    <location>
        <begin position="449"/>
        <end position="469"/>
    </location>
</feature>
<protein>
    <recommendedName>
        <fullName evidence="2">FAR1 domain-containing protein</fullName>
    </recommendedName>
</protein>
<dbReference type="Pfam" id="PF03101">
    <property type="entry name" value="FAR1"/>
    <property type="match status" value="2"/>
</dbReference>
<keyword evidence="4" id="KW-1185">Reference proteome</keyword>
<feature type="domain" description="FAR1" evidence="2">
    <location>
        <begin position="64"/>
        <end position="153"/>
    </location>
</feature>
<reference evidence="3" key="1">
    <citation type="submission" date="2020-08" db="EMBL/GenBank/DDBJ databases">
        <title>Plant Genome Project.</title>
        <authorList>
            <person name="Zhang R.-G."/>
        </authorList>
    </citation>
    <scope>NUCLEOTIDE SEQUENCE</scope>
    <source>
        <strain evidence="3">WSP0</strain>
        <tissue evidence="3">Leaf</tissue>
    </source>
</reference>
<evidence type="ECO:0000313" key="3">
    <source>
        <dbReference type="EMBL" id="KAG5521067.1"/>
    </source>
</evidence>
<dbReference type="InterPro" id="IPR004330">
    <property type="entry name" value="FAR1_DNA_bnd_dom"/>
</dbReference>
<name>A0AAV6HXA9_9ERIC</name>
<gene>
    <name evidence="3" type="ORF">RHGRI_033580</name>
</gene>
<sequence>MLRGRNVLEILSGGVEGPAVRFLTIHCRMEDGVLDGCKEDKEELLKEPTPRIGMEFESEEDAFQFYDEYGRIMGFSIRRDYHTKSKKDGLMINRKFVCHKEGQKEKDKRCHTVIQPRRETRTMCGANLYVSFNRDSTKWEVKKFDDAHNHLLHPECACLMSTQSNLCESQGMSIEIADKYVLGRNKLDAKGSSSEECNVIKDKDDGCKEYKEELLKEHTPRIGMEFESEEDAFQFYDEYGRIMGFSIRRDYHTKSKKDGHMTNRKFVCHKEGQKEKDKRCHTVIQRRRETRTMCGANLYISFNRDSTKWEVKKFDDAHNHLLHPECAYSMSTQSNLCESQDTSIEIADKYVLGRNRLDAKGSSSEECNVIKDKDDPKLVIATRFMNLCPRMINLATRSSEYDATYKLVDETIRDLCTKVDNMIIAFSASSSGDHIDMELDVVDPNLQRAKGHARQKSWHERIAKRKKVASRSPPSQGIEKSQDPASVLNSSS</sequence>
<evidence type="ECO:0000256" key="1">
    <source>
        <dbReference type="SAM" id="MobiDB-lite"/>
    </source>
</evidence>